<keyword evidence="3" id="KW-0472">Membrane</keyword>
<feature type="transmembrane region" description="Helical" evidence="3">
    <location>
        <begin position="43"/>
        <end position="66"/>
    </location>
</feature>
<dbReference type="KEGG" id="xpo:XPG1_1742"/>
<evidence type="ECO:0000256" key="2">
    <source>
        <dbReference type="ARBA" id="ARBA00023315"/>
    </source>
</evidence>
<dbReference type="HOGENOM" id="CLU_013985_21_2_6"/>
<evidence type="ECO:0000259" key="4">
    <source>
        <dbReference type="PROSITE" id="PS51186"/>
    </source>
</evidence>
<keyword evidence="2" id="KW-0012">Acyltransferase</keyword>
<dbReference type="AlphaFoldDB" id="A0A068R288"/>
<evidence type="ECO:0000256" key="1">
    <source>
        <dbReference type="ARBA" id="ARBA00022679"/>
    </source>
</evidence>
<dbReference type="SUPFAM" id="SSF55729">
    <property type="entry name" value="Acyl-CoA N-acyltransferases (Nat)"/>
    <property type="match status" value="1"/>
</dbReference>
<evidence type="ECO:0000256" key="3">
    <source>
        <dbReference type="SAM" id="Phobius"/>
    </source>
</evidence>
<name>A0A068R288_9GAMM</name>
<dbReference type="Gene3D" id="3.40.630.30">
    <property type="match status" value="1"/>
</dbReference>
<feature type="domain" description="N-acetyltransferase" evidence="4">
    <location>
        <begin position="1"/>
        <end position="142"/>
    </location>
</feature>
<evidence type="ECO:0000313" key="6">
    <source>
        <dbReference type="Proteomes" id="UP000032735"/>
    </source>
</evidence>
<dbReference type="NCBIfam" id="NF007853">
    <property type="entry name" value="PRK10562.1"/>
    <property type="match status" value="1"/>
</dbReference>
<protein>
    <submittedName>
        <fullName evidence="5">Putative acetyltransferase</fullName>
    </submittedName>
</protein>
<dbReference type="OrthoDB" id="9789605at2"/>
<sequence length="145" mass="16539">MIRVFTKTDMDAVLSIWLEASIQAHHFVPVKFWQSQIKNMRHIYIPASAVYVYVQGLNIVGFYALYENNLAAIFVSPDKQGQGIGKALMDDAKNRREELTLSVYQQNQASYAFYLSQGFSVVSEELDKNTGCPAYLMKFKRPVIC</sequence>
<keyword evidence="6" id="KW-1185">Reference proteome</keyword>
<proteinExistence type="predicted"/>
<dbReference type="RefSeq" id="WP_045958600.1">
    <property type="nucleotide sequence ID" value="NZ_FO704551.1"/>
</dbReference>
<dbReference type="PROSITE" id="PS51186">
    <property type="entry name" value="GNAT"/>
    <property type="match status" value="1"/>
</dbReference>
<dbReference type="EMBL" id="FO704551">
    <property type="protein sequence ID" value="CDG21397.1"/>
    <property type="molecule type" value="Genomic_DNA"/>
</dbReference>
<reference evidence="5 6" key="1">
    <citation type="submission" date="2013-07" db="EMBL/GenBank/DDBJ databases">
        <authorList>
            <person name="Genoscope - CEA"/>
        </authorList>
    </citation>
    <scope>NUCLEOTIDE SEQUENCE [LARGE SCALE GENOMIC DNA]</scope>
    <source>
        <strain evidence="5 6">G6</strain>
    </source>
</reference>
<gene>
    <name evidence="5" type="ORF">XPG1_1742</name>
</gene>
<dbReference type="InterPro" id="IPR016181">
    <property type="entry name" value="Acyl_CoA_acyltransferase"/>
</dbReference>
<dbReference type="STRING" id="1354304.XPG1_1742"/>
<dbReference type="Proteomes" id="UP000032735">
    <property type="component" value="Chromosome"/>
</dbReference>
<evidence type="ECO:0000313" key="5">
    <source>
        <dbReference type="EMBL" id="CDG21397.1"/>
    </source>
</evidence>
<dbReference type="Pfam" id="PF13673">
    <property type="entry name" value="Acetyltransf_10"/>
    <property type="match status" value="1"/>
</dbReference>
<dbReference type="PANTHER" id="PTHR43800">
    <property type="entry name" value="PEPTIDYL-LYSINE N-ACETYLTRANSFERASE YJAB"/>
    <property type="match status" value="1"/>
</dbReference>
<accession>A0A068R288</accession>
<dbReference type="CDD" id="cd04301">
    <property type="entry name" value="NAT_SF"/>
    <property type="match status" value="1"/>
</dbReference>
<dbReference type="InterPro" id="IPR000182">
    <property type="entry name" value="GNAT_dom"/>
</dbReference>
<keyword evidence="1 5" id="KW-0808">Transferase</keyword>
<organism evidence="5 6">
    <name type="scientific">Xenorhabdus poinarii G6</name>
    <dbReference type="NCBI Taxonomy" id="1354304"/>
    <lineage>
        <taxon>Bacteria</taxon>
        <taxon>Pseudomonadati</taxon>
        <taxon>Pseudomonadota</taxon>
        <taxon>Gammaproteobacteria</taxon>
        <taxon>Enterobacterales</taxon>
        <taxon>Morganellaceae</taxon>
        <taxon>Xenorhabdus</taxon>
    </lineage>
</organism>
<keyword evidence="3" id="KW-1133">Transmembrane helix</keyword>
<keyword evidence="3" id="KW-0812">Transmembrane</keyword>
<dbReference type="GO" id="GO:0016747">
    <property type="term" value="F:acyltransferase activity, transferring groups other than amino-acyl groups"/>
    <property type="evidence" value="ECO:0007669"/>
    <property type="project" value="InterPro"/>
</dbReference>
<dbReference type="PANTHER" id="PTHR43800:SF1">
    <property type="entry name" value="PEPTIDYL-LYSINE N-ACETYLTRANSFERASE YJAB"/>
    <property type="match status" value="1"/>
</dbReference>